<feature type="compositionally biased region" description="Acidic residues" evidence="12">
    <location>
        <begin position="2345"/>
        <end position="2359"/>
    </location>
</feature>
<keyword evidence="9 11" id="KW-0238">DNA-binding</keyword>
<feature type="region of interest" description="Disordered" evidence="12">
    <location>
        <begin position="1969"/>
        <end position="2019"/>
    </location>
</feature>
<feature type="domain" description="SCD" evidence="14">
    <location>
        <begin position="1343"/>
        <end position="1430"/>
    </location>
</feature>
<dbReference type="Pfam" id="PF21581">
    <property type="entry name" value="SCD"/>
    <property type="match status" value="1"/>
</dbReference>
<feature type="compositionally biased region" description="Basic and acidic residues" evidence="12">
    <location>
        <begin position="1029"/>
        <end position="1042"/>
    </location>
</feature>
<feature type="domain" description="MCM C-terminal AAA(+) ATPase" evidence="13">
    <location>
        <begin position="527"/>
        <end position="738"/>
    </location>
</feature>
<feature type="compositionally biased region" description="Basic and acidic residues" evidence="12">
    <location>
        <begin position="2000"/>
        <end position="2009"/>
    </location>
</feature>
<dbReference type="InterPro" id="IPR016024">
    <property type="entry name" value="ARM-type_fold"/>
</dbReference>
<evidence type="ECO:0000313" key="15">
    <source>
        <dbReference type="EMBL" id="CAE6371205.1"/>
    </source>
</evidence>
<dbReference type="PANTHER" id="PTHR11630:SF66">
    <property type="entry name" value="DNA REPLICATION LICENSING FACTOR MCM4"/>
    <property type="match status" value="1"/>
</dbReference>
<dbReference type="Proteomes" id="UP000663846">
    <property type="component" value="Unassembled WGS sequence"/>
</dbReference>
<feature type="region of interest" description="Disordered" evidence="12">
    <location>
        <begin position="466"/>
        <end position="488"/>
    </location>
</feature>
<feature type="region of interest" description="Disordered" evidence="12">
    <location>
        <begin position="954"/>
        <end position="1108"/>
    </location>
</feature>
<feature type="compositionally biased region" description="Pro residues" evidence="12">
    <location>
        <begin position="2360"/>
        <end position="2371"/>
    </location>
</feature>
<dbReference type="GO" id="GO:0017116">
    <property type="term" value="F:single-stranded DNA helicase activity"/>
    <property type="evidence" value="ECO:0007669"/>
    <property type="project" value="TreeGrafter"/>
</dbReference>
<dbReference type="PROSITE" id="PS51425">
    <property type="entry name" value="SCD"/>
    <property type="match status" value="1"/>
</dbReference>
<dbReference type="InterPro" id="IPR020839">
    <property type="entry name" value="SCD"/>
</dbReference>
<evidence type="ECO:0000256" key="11">
    <source>
        <dbReference type="RuleBase" id="RU004070"/>
    </source>
</evidence>
<evidence type="ECO:0000256" key="12">
    <source>
        <dbReference type="SAM" id="MobiDB-lite"/>
    </source>
</evidence>
<dbReference type="Gene3D" id="1.25.10.10">
    <property type="entry name" value="Leucine-rich Repeat Variant"/>
    <property type="match status" value="1"/>
</dbReference>
<dbReference type="Gene3D" id="2.40.50.140">
    <property type="entry name" value="Nucleic acid-binding proteins"/>
    <property type="match status" value="1"/>
</dbReference>
<dbReference type="InterPro" id="IPR012340">
    <property type="entry name" value="NA-bd_OB-fold"/>
</dbReference>
<dbReference type="Pfam" id="PF00493">
    <property type="entry name" value="MCM"/>
    <property type="match status" value="1"/>
</dbReference>
<feature type="compositionally biased region" description="Polar residues" evidence="12">
    <location>
        <begin position="140"/>
        <end position="155"/>
    </location>
</feature>
<dbReference type="InterPro" id="IPR013721">
    <property type="entry name" value="STAG"/>
</dbReference>
<feature type="compositionally biased region" description="Low complexity" evidence="12">
    <location>
        <begin position="1544"/>
        <end position="1554"/>
    </location>
</feature>
<dbReference type="InterPro" id="IPR041562">
    <property type="entry name" value="MCM_lid"/>
</dbReference>
<dbReference type="PROSITE" id="PS00847">
    <property type="entry name" value="MCM_1"/>
    <property type="match status" value="1"/>
</dbReference>
<gene>
    <name evidence="15" type="ORF">RDB_LOCUS26059</name>
</gene>
<dbReference type="InterPro" id="IPR031327">
    <property type="entry name" value="MCM"/>
</dbReference>
<dbReference type="GO" id="GO:0005524">
    <property type="term" value="F:ATP binding"/>
    <property type="evidence" value="ECO:0007669"/>
    <property type="project" value="UniProtKB-KW"/>
</dbReference>
<sequence>MLTKQHASNLARVDLNLSTTTATMSSPLAFPPSDDGTPRASRRPLFNPSTPGGATPGSIRFNDASSPLAFPEGSSSPMRHPETPRRLFRPSSDPASGGPTPRSVRPRADLRSSAVRNNFRRAHSNAPPSTPGGDDRIAFPSSSAAPTNPTLSAQELPSADDTVERLAWGSTFTHREVFQAFSDFLRNFKAKYRTVFDRERGAPTQAVAHSSDGERLVYQDYLKTMLLTDQYILNLDLIDLQAYAPTKKLHNALVKFPEEVVPMLDQCLADALEELVQTQEMDTDRERLDVAYRVRPFISDNVINMRELNPGDTDKLVAIKGLVIRATPIIPDMSEAFFRCVICHHTMQVQIDRGRINEPDRCPRQVCASPGSMVLIHNRSAFADRQVVRLQETPDVVPAGQTPHTVSLACYDELVDVGKPGDRVIVTGIFRAVPVRSNPRQRAVKALFRTYLDVLHIQRGAPNRLGLDASTREEGDRRVGAMGVGGEDEDDVALTADAEREDTAEEEATRAKQMEATLKEISKRPDVYELLARSLAPSIWELEDVKKGILLQLFGGTNKSVANGGGGGGPRYRGDINVLLVGDPGTSKSQILQYVHKIAPRGVYTSGKGSSAVGLTAYVTRDPDSKQLVLESGALVLSDGGVCCIDEFDKMSDATRSVLHEVMEQQTVSIAKAGIITTLNARTSILAAANPVQSKYNPKWPITRNIDLPPTLISRFDLVYLVLDNIDESTDRRLAQHLVGLYLEDKPESAATDIIPIETLTAYISYARTKIQPRLTEEAGTELVSEYVALRKLGADARASERRITATTRQLESMIRLSEAHARMRFSQLVELEDVKEACRLMREALRTSATDPTTGLLDMDLINTGSGAGQRRARADLKREVTRLASEMGAGGTRPVKWTELQRELAKQSSVGVEASEFNEVVRALESESVVRIAGERDRRTIQLVGAYSNDRRITTPVANMSSDGETTPKAPRRSTRDRKTVKPYVSIPQPTRKRKRSKVDNGSDTGGTDGERSAASEPEKDTDDEGLEPHDKDQDEKVDSESEDDDEGEEYKAPRASQSKAVSAPKPRGRPKATADSAKHPRKKPATAKPRATKGKGKGEGGGHVTSDLAINKDNALFNALLNPSAALQSVVDDYFDSYGQTPSAALADLANCILRACGCNASIDSDEVLDSDNVVDKLDDLIEAVKKEAAPAYPLVSKHPTYKKFRKQLSELLHRLIQTAADLPQPSPLFPASDDTGLLPVLQPWIVCMSTSLVRSFRHTGTIVALEMESALCEVAKDVEKEGEVLGRQREAERKRRASAPGKSKGKTPREKELDSKAEDVKKRKAVLNDYLKEFFDDVFVHRYRDADPGIRADCVRELGKWMKTHPTYFLSGTYLRYIGWLLSDMNTSVRSEAIKALSALYTSSDNSTVLALTNFTERFKPRLLQMAAHDSDVGVRVAVARVLTDIDTQGLLEEEKQAPLCLLVFDVEARVRKAVAGFVRGVWEASVEEKLQGRNSKGKEREKDKQRAGVKCLLSSLVEWIRLADASSNSTNETEEDPDSSQQQPQTQQTSGAVVSLLLNSTGTKSRIALAVSALWDELDVLREWSALLDHVLLDHSGGSGAEIVSSPSKRRTAKGPEPGEDPAWRLSEAEESVAMEVLIAVLGCVKEEATQGKKGEDESATADITRALMKALPRLFAKVQTDEKRVGDVLLLPQYMNLDMYVELRETPAYEQLWNDVTKQFFSHSTPTVLRHTVSVIQQFIQTTSLANTNALKILELEDELGTSVRQLLAGREELDIVTFTEDEVHALSAFVLRLHTLYGVRDMTAWMEDDDGGKVSRLVDVLGALSERGRLGYKEEEMMMNESLQLLVLYVAWKARLLQTSPMADEDKTNAYEELKETRDALSERLIQFSVGTQTNTAEGVKRSAFQCLLNLAILFQPHRSAEEEAASKQPIPMTLPEELQLRCKDYIQTEIEQYVDLLDEEREDADEDKSDSGGDSSSLSDEEGAKAKKPKRSNKDGKKPERSGSPSSKTLPQARLEREYAFHLVISAFLRAIRTGAINIEHSAVLLGHYGRVSSVYDQCTKVIIEVLREEGMYGGNAEVVGRVLINALEEASLAYYFVSSHLPRLQSFSLYIDNVSKSDANTIALAKALSGALVIRGAQLSVLRRLDTAQVANVHTTCISWIVKKISGYQTMGNKNARNRSVAFFKSLVWLLSTVESADAIRIKNHLDVTLTDANVETPASSKVWEPLRAYDKRLITAMAKDKALTARIKTRKSTAAVTTDDEREADEGEGHQTDMEPDQEQPSDGEDHQPAARKEPESGRTRARPRPRPKPKSKSVTPADEPPEDLEIPDVPQVDSEPEADADVDAEPEPEPTPAPSSPAPASPEKHKPKGRAMKGKQTSATSRATRANSRKRVREDQDGGGEEEEQAAEEQVEATVEVEHEPSSKPPSQATSDVGFTRRRKRAKA</sequence>
<dbReference type="EC" id="3.6.4.12" evidence="3"/>
<feature type="compositionally biased region" description="Acidic residues" evidence="12">
    <location>
        <begin position="2408"/>
        <end position="2422"/>
    </location>
</feature>
<feature type="region of interest" description="Disordered" evidence="12">
    <location>
        <begin position="1289"/>
        <end position="1322"/>
    </location>
</feature>
<dbReference type="GO" id="GO:0000727">
    <property type="term" value="P:double-strand break repair via break-induced replication"/>
    <property type="evidence" value="ECO:0007669"/>
    <property type="project" value="TreeGrafter"/>
</dbReference>
<feature type="compositionally biased region" description="Basic and acidic residues" evidence="12">
    <location>
        <begin position="2294"/>
        <end position="2309"/>
    </location>
</feature>
<evidence type="ECO:0000259" key="13">
    <source>
        <dbReference type="PROSITE" id="PS50051"/>
    </source>
</evidence>
<feature type="compositionally biased region" description="Basic and acidic residues" evidence="12">
    <location>
        <begin position="1011"/>
        <end position="1021"/>
    </location>
</feature>
<evidence type="ECO:0000256" key="6">
    <source>
        <dbReference type="ARBA" id="ARBA00022801"/>
    </source>
</evidence>
<keyword evidence="5 11" id="KW-0547">Nucleotide-binding</keyword>
<feature type="region of interest" description="Disordered" evidence="12">
    <location>
        <begin position="2255"/>
        <end position="2455"/>
    </location>
</feature>
<dbReference type="InterPro" id="IPR056396">
    <property type="entry name" value="HEAT_SCC3-SA"/>
</dbReference>
<dbReference type="Pfam" id="PF17855">
    <property type="entry name" value="MCM_lid"/>
    <property type="match status" value="1"/>
</dbReference>
<dbReference type="EMBL" id="CAJMWS010000137">
    <property type="protein sequence ID" value="CAE6371205.1"/>
    <property type="molecule type" value="Genomic_DNA"/>
</dbReference>
<evidence type="ECO:0000256" key="4">
    <source>
        <dbReference type="ARBA" id="ARBA00022705"/>
    </source>
</evidence>
<evidence type="ECO:0000256" key="9">
    <source>
        <dbReference type="ARBA" id="ARBA00023125"/>
    </source>
</evidence>
<dbReference type="InterPro" id="IPR027417">
    <property type="entry name" value="P-loop_NTPase"/>
</dbReference>
<dbReference type="PRINTS" id="PR01660">
    <property type="entry name" value="MCMPROTEIN4"/>
</dbReference>
<dbReference type="InterPro" id="IPR033762">
    <property type="entry name" value="MCM_OB"/>
</dbReference>
<dbReference type="GO" id="GO:0097373">
    <property type="term" value="C:MCM core complex"/>
    <property type="evidence" value="ECO:0007669"/>
    <property type="project" value="UniProtKB-ARBA"/>
</dbReference>
<feature type="region of interest" description="Disordered" evidence="12">
    <location>
        <begin position="23"/>
        <end position="158"/>
    </location>
</feature>
<comment type="subcellular location">
    <subcellularLocation>
        <location evidence="1">Nucleus</location>
    </subcellularLocation>
</comment>
<dbReference type="GO" id="GO:0003697">
    <property type="term" value="F:single-stranded DNA binding"/>
    <property type="evidence" value="ECO:0007669"/>
    <property type="project" value="TreeGrafter"/>
</dbReference>
<feature type="compositionally biased region" description="Basic and acidic residues" evidence="12">
    <location>
        <begin position="1311"/>
        <end position="1322"/>
    </location>
</feature>
<keyword evidence="8 11" id="KW-0067">ATP-binding</keyword>
<dbReference type="Pfam" id="PF14551">
    <property type="entry name" value="MCM_N"/>
    <property type="match status" value="1"/>
</dbReference>
<dbReference type="GO" id="GO:0031261">
    <property type="term" value="C:DNA replication preinitiation complex"/>
    <property type="evidence" value="ECO:0007669"/>
    <property type="project" value="UniProtKB-ARBA"/>
</dbReference>
<dbReference type="Gene3D" id="3.30.1640.10">
    <property type="entry name" value="mini-chromosome maintenance (MCM) complex, chain A, domain 1"/>
    <property type="match status" value="1"/>
</dbReference>
<keyword evidence="10" id="KW-0539">Nucleus</keyword>
<feature type="compositionally biased region" description="Basic residues" evidence="12">
    <location>
        <begin position="1082"/>
        <end position="1098"/>
    </location>
</feature>
<evidence type="ECO:0000256" key="3">
    <source>
        <dbReference type="ARBA" id="ARBA00012551"/>
    </source>
</evidence>
<dbReference type="GO" id="GO:0006271">
    <property type="term" value="P:DNA strand elongation involved in DNA replication"/>
    <property type="evidence" value="ECO:0007669"/>
    <property type="project" value="TreeGrafter"/>
</dbReference>
<protein>
    <recommendedName>
        <fullName evidence="3">DNA helicase</fullName>
        <ecNumber evidence="3">3.6.4.12</ecNumber>
    </recommendedName>
</protein>
<feature type="compositionally biased region" description="Basic residues" evidence="12">
    <location>
        <begin position="2310"/>
        <end position="2322"/>
    </location>
</feature>
<feature type="region of interest" description="Disordered" evidence="12">
    <location>
        <begin position="1604"/>
        <end position="1628"/>
    </location>
</feature>
<dbReference type="GO" id="GO:0042555">
    <property type="term" value="C:MCM complex"/>
    <property type="evidence" value="ECO:0007669"/>
    <property type="project" value="InterPro"/>
</dbReference>
<comment type="similarity">
    <text evidence="2 11">Belongs to the MCM family.</text>
</comment>
<dbReference type="SMART" id="SM00350">
    <property type="entry name" value="MCM"/>
    <property type="match status" value="1"/>
</dbReference>
<dbReference type="GO" id="GO:0005656">
    <property type="term" value="C:nuclear pre-replicative complex"/>
    <property type="evidence" value="ECO:0007669"/>
    <property type="project" value="UniProtKB-ARBA"/>
</dbReference>
<evidence type="ECO:0000256" key="5">
    <source>
        <dbReference type="ARBA" id="ARBA00022741"/>
    </source>
</evidence>
<keyword evidence="7" id="KW-0347">Helicase</keyword>
<dbReference type="InterPro" id="IPR008047">
    <property type="entry name" value="MCM_4"/>
</dbReference>
<organism evidence="15 16">
    <name type="scientific">Rhizoctonia solani</name>
    <dbReference type="NCBI Taxonomy" id="456999"/>
    <lineage>
        <taxon>Eukaryota</taxon>
        <taxon>Fungi</taxon>
        <taxon>Dikarya</taxon>
        <taxon>Basidiomycota</taxon>
        <taxon>Agaricomycotina</taxon>
        <taxon>Agaricomycetes</taxon>
        <taxon>Cantharellales</taxon>
        <taxon>Ceratobasidiaceae</taxon>
        <taxon>Rhizoctonia</taxon>
    </lineage>
</organism>
<evidence type="ECO:0000256" key="2">
    <source>
        <dbReference type="ARBA" id="ARBA00008010"/>
    </source>
</evidence>
<dbReference type="Gene3D" id="3.40.50.300">
    <property type="entry name" value="P-loop containing nucleotide triphosphate hydrolases"/>
    <property type="match status" value="1"/>
</dbReference>
<dbReference type="PRINTS" id="PR01657">
    <property type="entry name" value="MCMFAMILY"/>
</dbReference>
<dbReference type="GO" id="GO:0016787">
    <property type="term" value="F:hydrolase activity"/>
    <property type="evidence" value="ECO:0007669"/>
    <property type="project" value="UniProtKB-KW"/>
</dbReference>
<dbReference type="GO" id="GO:0043596">
    <property type="term" value="C:nuclear replication fork"/>
    <property type="evidence" value="ECO:0007669"/>
    <property type="project" value="UniProtKB-ARBA"/>
</dbReference>
<evidence type="ECO:0000313" key="16">
    <source>
        <dbReference type="Proteomes" id="UP000663846"/>
    </source>
</evidence>
<feature type="region of interest" description="Disordered" evidence="12">
    <location>
        <begin position="1531"/>
        <end position="1555"/>
    </location>
</feature>
<name>A0A8H2WED8_9AGAM</name>
<feature type="compositionally biased region" description="Polar residues" evidence="12">
    <location>
        <begin position="2386"/>
        <end position="2397"/>
    </location>
</feature>
<dbReference type="InterPro" id="IPR027925">
    <property type="entry name" value="MCM_N"/>
</dbReference>
<evidence type="ECO:0000259" key="14">
    <source>
        <dbReference type="PROSITE" id="PS51425"/>
    </source>
</evidence>
<dbReference type="InterPro" id="IPR018525">
    <property type="entry name" value="MCM_CS"/>
</dbReference>
<dbReference type="InterPro" id="IPR011989">
    <property type="entry name" value="ARM-like"/>
</dbReference>
<dbReference type="CDD" id="cd17755">
    <property type="entry name" value="MCM4"/>
    <property type="match status" value="1"/>
</dbReference>
<dbReference type="GO" id="GO:1902975">
    <property type="term" value="P:mitotic DNA replication initiation"/>
    <property type="evidence" value="ECO:0007669"/>
    <property type="project" value="TreeGrafter"/>
</dbReference>
<reference evidence="15" key="1">
    <citation type="submission" date="2021-01" db="EMBL/GenBank/DDBJ databases">
        <authorList>
            <person name="Kaushik A."/>
        </authorList>
    </citation>
    <scope>NUCLEOTIDE SEQUENCE</scope>
    <source>
        <strain evidence="15">AG1-1C</strain>
    </source>
</reference>
<dbReference type="InterPro" id="IPR001208">
    <property type="entry name" value="MCM_dom"/>
</dbReference>
<feature type="compositionally biased region" description="Polar residues" evidence="12">
    <location>
        <begin position="958"/>
        <end position="967"/>
    </location>
</feature>
<dbReference type="PROSITE" id="PS50051">
    <property type="entry name" value="MCM_2"/>
    <property type="match status" value="1"/>
</dbReference>
<dbReference type="SUPFAM" id="SSF50249">
    <property type="entry name" value="Nucleic acid-binding proteins"/>
    <property type="match status" value="1"/>
</dbReference>
<dbReference type="GO" id="GO:0006279">
    <property type="term" value="P:premeiotic DNA replication"/>
    <property type="evidence" value="ECO:0007669"/>
    <property type="project" value="UniProtKB-ARBA"/>
</dbReference>
<dbReference type="Gene3D" id="2.20.28.10">
    <property type="match status" value="1"/>
</dbReference>
<dbReference type="Pfam" id="PF21128">
    <property type="entry name" value="WHD_MCM4"/>
    <property type="match status" value="1"/>
</dbReference>
<dbReference type="SUPFAM" id="SSF48371">
    <property type="entry name" value="ARM repeat"/>
    <property type="match status" value="1"/>
</dbReference>
<keyword evidence="4" id="KW-0235">DNA replication</keyword>
<evidence type="ECO:0000256" key="1">
    <source>
        <dbReference type="ARBA" id="ARBA00004123"/>
    </source>
</evidence>
<dbReference type="SUPFAM" id="SSF52540">
    <property type="entry name" value="P-loop containing nucleoside triphosphate hydrolases"/>
    <property type="match status" value="1"/>
</dbReference>
<dbReference type="Pfam" id="PF24571">
    <property type="entry name" value="HEAT_SCC3-SA"/>
    <property type="match status" value="1"/>
</dbReference>
<feature type="compositionally biased region" description="Basic residues" evidence="12">
    <location>
        <begin position="972"/>
        <end position="983"/>
    </location>
</feature>
<evidence type="ECO:0000256" key="10">
    <source>
        <dbReference type="ARBA" id="ARBA00023242"/>
    </source>
</evidence>
<dbReference type="FunFam" id="2.20.28.10:FF:000003">
    <property type="entry name" value="DNA helicase"/>
    <property type="match status" value="1"/>
</dbReference>
<accession>A0A8H2WED8</accession>
<evidence type="ECO:0000256" key="7">
    <source>
        <dbReference type="ARBA" id="ARBA00022806"/>
    </source>
</evidence>
<dbReference type="PANTHER" id="PTHR11630">
    <property type="entry name" value="DNA REPLICATION LICENSING FACTOR MCM FAMILY MEMBER"/>
    <property type="match status" value="1"/>
</dbReference>
<dbReference type="FunFam" id="3.40.50.300:FF:000217">
    <property type="entry name" value="DNA helicase"/>
    <property type="match status" value="1"/>
</dbReference>
<keyword evidence="6" id="KW-0378">Hydrolase</keyword>
<proteinExistence type="inferred from homology"/>
<feature type="compositionally biased region" description="Acidic residues" evidence="12">
    <location>
        <begin position="2284"/>
        <end position="2293"/>
    </location>
</feature>
<feature type="compositionally biased region" description="Basic and acidic residues" evidence="12">
    <location>
        <begin position="470"/>
        <end position="479"/>
    </location>
</feature>
<comment type="caution">
    <text evidence="15">The sequence shown here is derived from an EMBL/GenBank/DDBJ whole genome shotgun (WGS) entry which is preliminary data.</text>
</comment>
<dbReference type="Pfam" id="PF17207">
    <property type="entry name" value="MCM_OB"/>
    <property type="match status" value="1"/>
</dbReference>
<evidence type="ECO:0000256" key="8">
    <source>
        <dbReference type="ARBA" id="ARBA00022840"/>
    </source>
</evidence>
<dbReference type="Pfam" id="PF08514">
    <property type="entry name" value="STAG"/>
    <property type="match status" value="1"/>
</dbReference>